<accession>A0A1A8WMH9</accession>
<organism evidence="1 2">
    <name type="scientific">Plasmodium ovale curtisi</name>
    <dbReference type="NCBI Taxonomy" id="864141"/>
    <lineage>
        <taxon>Eukaryota</taxon>
        <taxon>Sar</taxon>
        <taxon>Alveolata</taxon>
        <taxon>Apicomplexa</taxon>
        <taxon>Aconoidasida</taxon>
        <taxon>Haemosporida</taxon>
        <taxon>Plasmodiidae</taxon>
        <taxon>Plasmodium</taxon>
        <taxon>Plasmodium (Plasmodium)</taxon>
    </lineage>
</organism>
<proteinExistence type="predicted"/>
<dbReference type="Proteomes" id="UP000078546">
    <property type="component" value="Unassembled WGS sequence"/>
</dbReference>
<evidence type="ECO:0000313" key="1">
    <source>
        <dbReference type="EMBL" id="SBS92522.1"/>
    </source>
</evidence>
<protein>
    <submittedName>
        <fullName evidence="1">Uncharacterized protein</fullName>
    </submittedName>
</protein>
<evidence type="ECO:0000313" key="2">
    <source>
        <dbReference type="Proteomes" id="UP000078546"/>
    </source>
</evidence>
<reference evidence="2" key="1">
    <citation type="submission" date="2016-05" db="EMBL/GenBank/DDBJ databases">
        <authorList>
            <person name="Naeem Raeece"/>
        </authorList>
    </citation>
    <scope>NUCLEOTIDE SEQUENCE [LARGE SCALE GENOMIC DNA]</scope>
</reference>
<sequence>MQLRSLDPNDQSTDGGSCVKSINNIYAIGKSRASKTGTWVAVCEKRYVRSGTWEAVRGKRYVGSGTLVAVRVCEIYASFLATCILVF</sequence>
<dbReference type="AlphaFoldDB" id="A0A1A8WMH9"/>
<gene>
    <name evidence="1" type="ORF">POVCU1_023350</name>
</gene>
<dbReference type="EMBL" id="FLQV01000440">
    <property type="protein sequence ID" value="SBS92522.1"/>
    <property type="molecule type" value="Genomic_DNA"/>
</dbReference>
<name>A0A1A8WMH9_PLAOA</name>